<accession>A0A223NWS8</accession>
<reference evidence="6 7" key="1">
    <citation type="submission" date="2017-08" db="EMBL/GenBank/DDBJ databases">
        <title>Complete genome sequence of Mucilaginibacter sp. strain BJC16-A31.</title>
        <authorList>
            <consortium name="Henan University of Science and Technology"/>
            <person name="You X."/>
        </authorList>
    </citation>
    <scope>NUCLEOTIDE SEQUENCE [LARGE SCALE GENOMIC DNA]</scope>
    <source>
        <strain evidence="6 7">BJC16-A31</strain>
    </source>
</reference>
<proteinExistence type="predicted"/>
<evidence type="ECO:0000313" key="7">
    <source>
        <dbReference type="Proteomes" id="UP000215002"/>
    </source>
</evidence>
<dbReference type="RefSeq" id="WP_094570695.1">
    <property type="nucleotide sequence ID" value="NZ_CP022743.1"/>
</dbReference>
<keyword evidence="4 5" id="KW-0472">Membrane</keyword>
<organism evidence="6 7">
    <name type="scientific">Mucilaginibacter xinganensis</name>
    <dbReference type="NCBI Taxonomy" id="1234841"/>
    <lineage>
        <taxon>Bacteria</taxon>
        <taxon>Pseudomonadati</taxon>
        <taxon>Bacteroidota</taxon>
        <taxon>Sphingobacteriia</taxon>
        <taxon>Sphingobacteriales</taxon>
        <taxon>Sphingobacteriaceae</taxon>
        <taxon>Mucilaginibacter</taxon>
    </lineage>
</organism>
<evidence type="ECO:0000313" key="6">
    <source>
        <dbReference type="EMBL" id="ASU34333.1"/>
    </source>
</evidence>
<keyword evidence="2 5" id="KW-0812">Transmembrane</keyword>
<dbReference type="Proteomes" id="UP000215002">
    <property type="component" value="Chromosome"/>
</dbReference>
<evidence type="ECO:0000256" key="4">
    <source>
        <dbReference type="ARBA" id="ARBA00023136"/>
    </source>
</evidence>
<feature type="transmembrane region" description="Helical" evidence="5">
    <location>
        <begin position="64"/>
        <end position="81"/>
    </location>
</feature>
<dbReference type="EMBL" id="CP022743">
    <property type="protein sequence ID" value="ASU34333.1"/>
    <property type="molecule type" value="Genomic_DNA"/>
</dbReference>
<feature type="transmembrane region" description="Helical" evidence="5">
    <location>
        <begin position="6"/>
        <end position="27"/>
    </location>
</feature>
<dbReference type="GO" id="GO:0016020">
    <property type="term" value="C:membrane"/>
    <property type="evidence" value="ECO:0007669"/>
    <property type="project" value="UniProtKB-SubCell"/>
</dbReference>
<evidence type="ECO:0000256" key="5">
    <source>
        <dbReference type="SAM" id="Phobius"/>
    </source>
</evidence>
<evidence type="ECO:0000256" key="2">
    <source>
        <dbReference type="ARBA" id="ARBA00022692"/>
    </source>
</evidence>
<feature type="transmembrane region" description="Helical" evidence="5">
    <location>
        <begin position="88"/>
        <end position="110"/>
    </location>
</feature>
<gene>
    <name evidence="6" type="ORF">MuYL_2446</name>
</gene>
<name>A0A223NWS8_9SPHI</name>
<feature type="transmembrane region" description="Helical" evidence="5">
    <location>
        <begin position="39"/>
        <end position="58"/>
    </location>
</feature>
<dbReference type="AlphaFoldDB" id="A0A223NWS8"/>
<keyword evidence="7" id="KW-1185">Reference proteome</keyword>
<sequence>MLLKILTIISAASFIYYGISFFTNSGMEEEFRRYNLDKFRKFIGVLQLLGGSGLLAGLFWQPGLIISSGGLALLMLVGFGVRVKMKDGLLASMPSFIFMLLNSYICFAAICR</sequence>
<evidence type="ECO:0000256" key="3">
    <source>
        <dbReference type="ARBA" id="ARBA00022989"/>
    </source>
</evidence>
<comment type="subcellular location">
    <subcellularLocation>
        <location evidence="1">Membrane</location>
        <topology evidence="1">Multi-pass membrane protein</topology>
    </subcellularLocation>
</comment>
<dbReference type="InterPro" id="IPR032808">
    <property type="entry name" value="DoxX"/>
</dbReference>
<evidence type="ECO:0008006" key="8">
    <source>
        <dbReference type="Google" id="ProtNLM"/>
    </source>
</evidence>
<keyword evidence="3 5" id="KW-1133">Transmembrane helix</keyword>
<dbReference type="Pfam" id="PF13564">
    <property type="entry name" value="DoxX_2"/>
    <property type="match status" value="1"/>
</dbReference>
<protein>
    <recommendedName>
        <fullName evidence="8">DoxX-like family protein</fullName>
    </recommendedName>
</protein>
<dbReference type="OrthoDB" id="799482at2"/>
<evidence type="ECO:0000256" key="1">
    <source>
        <dbReference type="ARBA" id="ARBA00004141"/>
    </source>
</evidence>
<dbReference type="KEGG" id="muc:MuYL_2446"/>